<organism evidence="2">
    <name type="scientific">Trichophyton rubrum CBS 288.86</name>
    <dbReference type="NCBI Taxonomy" id="1215330"/>
    <lineage>
        <taxon>Eukaryota</taxon>
        <taxon>Fungi</taxon>
        <taxon>Dikarya</taxon>
        <taxon>Ascomycota</taxon>
        <taxon>Pezizomycotina</taxon>
        <taxon>Eurotiomycetes</taxon>
        <taxon>Eurotiomycetidae</taxon>
        <taxon>Onygenales</taxon>
        <taxon>Arthrodermataceae</taxon>
        <taxon>Trichophyton</taxon>
    </lineage>
</organism>
<accession>A0A022VRT7</accession>
<gene>
    <name evidence="2" type="ORF">H103_07413</name>
</gene>
<proteinExistence type="predicted"/>
<sequence length="104" mass="11675">MLEVKLDGNGKTDETSEDKGRKDVRSGKMSVSALREKLVVDPVSAGQHSVAQSEYQLSLQRTERRTSKLRRGVEMHKCPDTRVKRQADGRFGGMALTSPDHRHQ</sequence>
<name>A0A022VRT7_TRIRU</name>
<dbReference type="AlphaFoldDB" id="A0A022VRT7"/>
<dbReference type="Proteomes" id="UP000023758">
    <property type="component" value="Unassembled WGS sequence"/>
</dbReference>
<dbReference type="HOGENOM" id="CLU_2251992_0_0_1"/>
<feature type="region of interest" description="Disordered" evidence="1">
    <location>
        <begin position="1"/>
        <end position="29"/>
    </location>
</feature>
<evidence type="ECO:0000256" key="1">
    <source>
        <dbReference type="SAM" id="MobiDB-lite"/>
    </source>
</evidence>
<evidence type="ECO:0000313" key="2">
    <source>
        <dbReference type="EMBL" id="EZF49007.1"/>
    </source>
</evidence>
<dbReference type="EMBL" id="KK207913">
    <property type="protein sequence ID" value="EZF49007.1"/>
    <property type="molecule type" value="Genomic_DNA"/>
</dbReference>
<feature type="compositionally biased region" description="Basic and acidic residues" evidence="1">
    <location>
        <begin position="1"/>
        <end position="26"/>
    </location>
</feature>
<protein>
    <submittedName>
        <fullName evidence="2">Uncharacterized protein</fullName>
    </submittedName>
</protein>
<reference evidence="2" key="1">
    <citation type="submission" date="2014-02" db="EMBL/GenBank/DDBJ databases">
        <title>The Genome Sequence of Trichophyton rubrum (morphotype fischeri) CBS 288.86.</title>
        <authorList>
            <consortium name="The Broad Institute Genomics Platform"/>
            <person name="Cuomo C.A."/>
            <person name="White T.C."/>
            <person name="Graser Y."/>
            <person name="Martinez-Rossi N."/>
            <person name="Heitman J."/>
            <person name="Young S.K."/>
            <person name="Zeng Q."/>
            <person name="Gargeya S."/>
            <person name="Abouelleil A."/>
            <person name="Alvarado L."/>
            <person name="Chapman S.B."/>
            <person name="Gainer-Dewar J."/>
            <person name="Goldberg J."/>
            <person name="Griggs A."/>
            <person name="Gujja S."/>
            <person name="Hansen M."/>
            <person name="Howarth C."/>
            <person name="Imamovic A."/>
            <person name="Larimer J."/>
            <person name="Martinez D."/>
            <person name="Murphy C."/>
            <person name="Pearson M.D."/>
            <person name="Persinoti G."/>
            <person name="Poon T."/>
            <person name="Priest M."/>
            <person name="Roberts A.D."/>
            <person name="Saif S."/>
            <person name="Shea T.D."/>
            <person name="Sykes S.N."/>
            <person name="Wortman J."/>
            <person name="Nusbaum C."/>
            <person name="Birren B."/>
        </authorList>
    </citation>
    <scope>NUCLEOTIDE SEQUENCE [LARGE SCALE GENOMIC DNA]</scope>
    <source>
        <strain evidence="2">CBS 288.86</strain>
    </source>
</reference>